<evidence type="ECO:0000256" key="6">
    <source>
        <dbReference type="ARBA" id="ARBA00023237"/>
    </source>
</evidence>
<evidence type="ECO:0000256" key="7">
    <source>
        <dbReference type="PROSITE-ProRule" id="PRU01360"/>
    </source>
</evidence>
<dbReference type="Gene3D" id="2.40.170.20">
    <property type="entry name" value="TonB-dependent receptor, beta-barrel domain"/>
    <property type="match status" value="1"/>
</dbReference>
<dbReference type="InterPro" id="IPR039426">
    <property type="entry name" value="TonB-dep_rcpt-like"/>
</dbReference>
<evidence type="ECO:0000313" key="10">
    <source>
        <dbReference type="Proteomes" id="UP000005974"/>
    </source>
</evidence>
<dbReference type="SUPFAM" id="SSF56935">
    <property type="entry name" value="Porins"/>
    <property type="match status" value="1"/>
</dbReference>
<sequence length="959" mass="106769">MEVPSGKNILVISYIGYKTQDITVGKSNQLNIKMEADTQALDEVVVVGYGVMKKRDLTGSIASVKAADIVKSPASNAMEALQGQVPGLDIVRNSGKATSGVTINIRGQRSLSDVKDEFGNNVANAPLFIIDGMQGGDFSDIAPADIESIEVLKDASSTAIYGSQGANGVIIITTKKGAQGKTKFSYNGYFGVNGWAQYPDMLSGKDYMQVRREAARTGGQWNSTADDQKLFTVEEWQAIQNGEWTDWIDEVLHTGLVQSHQVTASGGTEKTTAMLSAGYYQEKGSFKNDKMDKYNLRMNIEHKLGKTVKVGATTQVTHYAQDERAENVLWRAATNAPLGKAYDEDGKVVEYPLGKNGQVSPLVDEASEVAARHHVLKTNLIANGYLDFTPVEGLTFRSNLGTNYAFYRKQDFEGASSIDRLGQNSTSLSKIKSSEKSFVNWDNIISYNKTVKDHTFGATALTSWTQSKYTSVNAQGEGQLVDSYLWHNLGANDKSSYVIGSDYIQHQTFSYALRFNYSYKGRYMLTVSNRWDGDSRLSKGNKWASFPSVAAAWRISDEAFMKNVEALSNLKLRLSWGKTGNSGIMAYGTQSGLTPKTNSAFQDNGYTYYIYNEYVGNENVGWEMSNTWDLGFDIGLFNNRISAVVDLYQTKTTDILLPRTLPTSMGGSNATPFKMYQNIGATMNRGIEISVNTVNVDNKNFKWNSTLTFAANHEEITDLIDGKDIIGSDSHITTSLLIGRPLKSFYHFINEGIWQENEAEEAAKYFKDSKKTQPFKPGDIKLRDLNGDYIIDDKDETYLGSQSPKWTGGFNNNFSYKNFDLNVYIIARWGQMIDYELTGSYDPQGKGNFPAYLNYWTPENPSNDFPRPAQTNFYNYLGYQTLNYIDGSYWKIKTVSLGYTFPKSLTSKLGVSKLRAYVTANNLFSFAKNHLIQDYDAERGGSAKAPLQRQFIFGLNLDF</sequence>
<evidence type="ECO:0000313" key="9">
    <source>
        <dbReference type="EMBL" id="EIY40146.1"/>
    </source>
</evidence>
<evidence type="ECO:0000256" key="4">
    <source>
        <dbReference type="ARBA" id="ARBA00022692"/>
    </source>
</evidence>
<protein>
    <submittedName>
        <fullName evidence="9">SusC/RagA family TonB-linked outer membrane protein</fullName>
    </submittedName>
</protein>
<comment type="similarity">
    <text evidence="7">Belongs to the TonB-dependent receptor family.</text>
</comment>
<dbReference type="InterPro" id="IPR023996">
    <property type="entry name" value="TonB-dep_OMP_SusC/RagA"/>
</dbReference>
<keyword evidence="3 7" id="KW-1134">Transmembrane beta strand</keyword>
<organism evidence="9 10">
    <name type="scientific">Phocaeicola dorei CL02T12C06</name>
    <dbReference type="NCBI Taxonomy" id="997876"/>
    <lineage>
        <taxon>Bacteria</taxon>
        <taxon>Pseudomonadati</taxon>
        <taxon>Bacteroidota</taxon>
        <taxon>Bacteroidia</taxon>
        <taxon>Bacteroidales</taxon>
        <taxon>Bacteroidaceae</taxon>
        <taxon>Phocaeicola</taxon>
    </lineage>
</organism>
<dbReference type="NCBIfam" id="TIGR04056">
    <property type="entry name" value="OMP_RagA_SusC"/>
    <property type="match status" value="1"/>
</dbReference>
<evidence type="ECO:0000256" key="2">
    <source>
        <dbReference type="ARBA" id="ARBA00022448"/>
    </source>
</evidence>
<evidence type="ECO:0000256" key="5">
    <source>
        <dbReference type="ARBA" id="ARBA00023136"/>
    </source>
</evidence>
<dbReference type="InterPro" id="IPR036942">
    <property type="entry name" value="Beta-barrel_TonB_sf"/>
</dbReference>
<keyword evidence="4 7" id="KW-0812">Transmembrane</keyword>
<dbReference type="InterPro" id="IPR037066">
    <property type="entry name" value="Plug_dom_sf"/>
</dbReference>
<dbReference type="InterPro" id="IPR012910">
    <property type="entry name" value="Plug_dom"/>
</dbReference>
<dbReference type="GO" id="GO:0009279">
    <property type="term" value="C:cell outer membrane"/>
    <property type="evidence" value="ECO:0007669"/>
    <property type="project" value="UniProtKB-SubCell"/>
</dbReference>
<evidence type="ECO:0000259" key="8">
    <source>
        <dbReference type="Pfam" id="PF07715"/>
    </source>
</evidence>
<dbReference type="Gene3D" id="2.170.130.10">
    <property type="entry name" value="TonB-dependent receptor, plug domain"/>
    <property type="match status" value="1"/>
</dbReference>
<dbReference type="HOGENOM" id="CLU_004317_0_2_10"/>
<name>I9RC21_9BACT</name>
<dbReference type="Proteomes" id="UP000005974">
    <property type="component" value="Unassembled WGS sequence"/>
</dbReference>
<keyword evidence="5 7" id="KW-0472">Membrane</keyword>
<keyword evidence="2 7" id="KW-0813">Transport</keyword>
<keyword evidence="10" id="KW-1185">Reference proteome</keyword>
<feature type="domain" description="TonB-dependent receptor plug" evidence="8">
    <location>
        <begin position="53"/>
        <end position="169"/>
    </location>
</feature>
<reference evidence="9 10" key="1">
    <citation type="submission" date="2012-02" db="EMBL/GenBank/DDBJ databases">
        <title>The Genome Sequence of Bacteroides dorei CL02T12C06.</title>
        <authorList>
            <consortium name="The Broad Institute Genome Sequencing Platform"/>
            <person name="Earl A."/>
            <person name="Ward D."/>
            <person name="Feldgarden M."/>
            <person name="Gevers D."/>
            <person name="Zitomersky N.L."/>
            <person name="Coyne M.J."/>
            <person name="Comstock L.E."/>
            <person name="Young S.K."/>
            <person name="Zeng Q."/>
            <person name="Gargeya S."/>
            <person name="Fitzgerald M."/>
            <person name="Haas B."/>
            <person name="Abouelleil A."/>
            <person name="Alvarado L."/>
            <person name="Arachchi H.M."/>
            <person name="Berlin A."/>
            <person name="Chapman S.B."/>
            <person name="Gearin G."/>
            <person name="Goldberg J."/>
            <person name="Griggs A."/>
            <person name="Gujja S."/>
            <person name="Hansen M."/>
            <person name="Heiman D."/>
            <person name="Howarth C."/>
            <person name="Larimer J."/>
            <person name="Lui A."/>
            <person name="MacDonald P.J.P."/>
            <person name="McCowen C."/>
            <person name="Montmayeur A."/>
            <person name="Murphy C."/>
            <person name="Neiman D."/>
            <person name="Pearson M."/>
            <person name="Priest M."/>
            <person name="Roberts A."/>
            <person name="Saif S."/>
            <person name="Shea T."/>
            <person name="Sisk P."/>
            <person name="Stolte C."/>
            <person name="Sykes S."/>
            <person name="Wortman J."/>
            <person name="Nusbaum C."/>
            <person name="Birren B."/>
        </authorList>
    </citation>
    <scope>NUCLEOTIDE SEQUENCE [LARGE SCALE GENOMIC DNA]</scope>
    <source>
        <strain evidence="9 10">CL02T12C06</strain>
    </source>
</reference>
<comment type="subcellular location">
    <subcellularLocation>
        <location evidence="1 7">Cell outer membrane</location>
        <topology evidence="1 7">Multi-pass membrane protein</topology>
    </subcellularLocation>
</comment>
<dbReference type="SUPFAM" id="SSF49464">
    <property type="entry name" value="Carboxypeptidase regulatory domain-like"/>
    <property type="match status" value="1"/>
</dbReference>
<dbReference type="EMBL" id="AGXJ01000009">
    <property type="protein sequence ID" value="EIY40146.1"/>
    <property type="molecule type" value="Genomic_DNA"/>
</dbReference>
<dbReference type="PATRIC" id="fig|997876.3.peg.330"/>
<accession>I9RC21</accession>
<dbReference type="InterPro" id="IPR008969">
    <property type="entry name" value="CarboxyPept-like_regulatory"/>
</dbReference>
<comment type="caution">
    <text evidence="9">The sequence shown here is derived from an EMBL/GenBank/DDBJ whole genome shotgun (WGS) entry which is preliminary data.</text>
</comment>
<proteinExistence type="inferred from homology"/>
<evidence type="ECO:0000256" key="1">
    <source>
        <dbReference type="ARBA" id="ARBA00004571"/>
    </source>
</evidence>
<dbReference type="NCBIfam" id="TIGR04057">
    <property type="entry name" value="SusC_RagA_signa"/>
    <property type="match status" value="1"/>
</dbReference>
<dbReference type="InterPro" id="IPR023997">
    <property type="entry name" value="TonB-dep_OMP_SusC/RagA_CS"/>
</dbReference>
<dbReference type="Pfam" id="PF07715">
    <property type="entry name" value="Plug"/>
    <property type="match status" value="1"/>
</dbReference>
<dbReference type="AlphaFoldDB" id="I9RC21"/>
<keyword evidence="6 7" id="KW-0998">Cell outer membrane</keyword>
<gene>
    <name evidence="9" type="ORF">HMPREF1064_00325</name>
</gene>
<evidence type="ECO:0000256" key="3">
    <source>
        <dbReference type="ARBA" id="ARBA00022452"/>
    </source>
</evidence>
<dbReference type="PROSITE" id="PS52016">
    <property type="entry name" value="TONB_DEPENDENT_REC_3"/>
    <property type="match status" value="1"/>
</dbReference>